<dbReference type="EMBL" id="CP119326">
    <property type="protein sequence ID" value="WEK39600.1"/>
    <property type="molecule type" value="Genomic_DNA"/>
</dbReference>
<protein>
    <submittedName>
        <fullName evidence="1">Uncharacterized protein</fullName>
    </submittedName>
</protein>
<reference evidence="1" key="1">
    <citation type="submission" date="2023-03" db="EMBL/GenBank/DDBJ databases">
        <title>Andean soil-derived lignocellulolytic bacterial consortium as a source of novel taxa and putative plastic-active enzymes.</title>
        <authorList>
            <person name="Diaz-Garcia L."/>
            <person name="Chuvochina M."/>
            <person name="Feuerriegel G."/>
            <person name="Bunk B."/>
            <person name="Sproer C."/>
            <person name="Streit W.R."/>
            <person name="Rodriguez L.M."/>
            <person name="Overmann J."/>
            <person name="Jimenez D.J."/>
        </authorList>
    </citation>
    <scope>NUCLEOTIDE SEQUENCE</scope>
    <source>
        <strain evidence="1">MAG 833</strain>
    </source>
</reference>
<evidence type="ECO:0000313" key="2">
    <source>
        <dbReference type="Proteomes" id="UP001213664"/>
    </source>
</evidence>
<proteinExistence type="predicted"/>
<dbReference type="InterPro" id="IPR046732">
    <property type="entry name" value="DUF6624"/>
</dbReference>
<gene>
    <name evidence="1" type="ORF">P0Y50_13840</name>
</gene>
<dbReference type="Pfam" id="PF20329">
    <property type="entry name" value="DUF6624"/>
    <property type="match status" value="1"/>
</dbReference>
<sequence length="235" mass="25908">MMSPVGCGGVMIGLIVMAALMAQQPSAELSAEARALVAPVAEAIAAEKARQAALPPPTSDRERLERMGALDQVGRRAFTVLDFSVLPAGERHSAEALAWESMGAVDKALLDELLTMVPPEGWFKKSVYGQQAAGAAFLIIQHSDLENWRRFVPVLEPLVAQGEVDGQSYGLMYDRLAINEGRQQRYGTQMTCKEGRWVVDNLEDPEHVDERRKAMNFPSTMAEYEAHFRTYPPCT</sequence>
<dbReference type="AlphaFoldDB" id="A0AAJ5X3I9"/>
<organism evidence="1 2">
    <name type="scientific">Candidatus Brevundimonas colombiensis</name>
    <dbReference type="NCBI Taxonomy" id="3121376"/>
    <lineage>
        <taxon>Bacteria</taxon>
        <taxon>Pseudomonadati</taxon>
        <taxon>Pseudomonadota</taxon>
        <taxon>Alphaproteobacteria</taxon>
        <taxon>Caulobacterales</taxon>
        <taxon>Caulobacteraceae</taxon>
        <taxon>Brevundimonas</taxon>
    </lineage>
</organism>
<dbReference type="Proteomes" id="UP001213664">
    <property type="component" value="Chromosome"/>
</dbReference>
<evidence type="ECO:0000313" key="1">
    <source>
        <dbReference type="EMBL" id="WEK39600.1"/>
    </source>
</evidence>
<name>A0AAJ5X3I9_9CAUL</name>
<accession>A0AAJ5X3I9</accession>